<dbReference type="RefSeq" id="WP_025163134.1">
    <property type="nucleotide sequence ID" value="NZ_JABAFD010000008.1"/>
</dbReference>
<feature type="transmembrane region" description="Helical" evidence="1">
    <location>
        <begin position="17"/>
        <end position="38"/>
    </location>
</feature>
<feature type="transmembrane region" description="Helical" evidence="1">
    <location>
        <begin position="134"/>
        <end position="158"/>
    </location>
</feature>
<keyword evidence="1" id="KW-0472">Membrane</keyword>
<dbReference type="PANTHER" id="PTHR37305:SF1">
    <property type="entry name" value="MEMBRANE PROTEIN"/>
    <property type="match status" value="1"/>
</dbReference>
<name>A0AA44DME2_PARBF</name>
<dbReference type="Pfam" id="PF12730">
    <property type="entry name" value="ABC2_membrane_4"/>
    <property type="match status" value="1"/>
</dbReference>
<dbReference type="PANTHER" id="PTHR37305">
    <property type="entry name" value="INTEGRAL MEMBRANE PROTEIN-RELATED"/>
    <property type="match status" value="1"/>
</dbReference>
<gene>
    <name evidence="2" type="ORF">HF875_12540</name>
</gene>
<dbReference type="Proteomes" id="UP000573963">
    <property type="component" value="Unassembled WGS sequence"/>
</dbReference>
<sequence length="245" mass="27770">MVNIVFSEFYKILRSKVFIVVSAILLFMFIMPLVSIIYQGEEYSQLTTGFSIYQESYGAKFIYYIILIFVTSLITAEYTNGTVRQMTCRGISRWKLVFGQYIAIYFTITLILFSFAILNLLSWTMINQLGSVDLIAFLSMNIGILSMVWGIVGIGTFLSYLFKSGVVTTTLSVMIALFGDYFGQFLKLITDNDIFIKYSLSNMHRIVTDLTSSSEDIFKCSIVFLILGIITIIGSALLFSKRDVD</sequence>
<organism evidence="2 3">
    <name type="scientific">Paraclostridium bifermentans</name>
    <name type="common">Clostridium bifermentans</name>
    <dbReference type="NCBI Taxonomy" id="1490"/>
    <lineage>
        <taxon>Bacteria</taxon>
        <taxon>Bacillati</taxon>
        <taxon>Bacillota</taxon>
        <taxon>Clostridia</taxon>
        <taxon>Peptostreptococcales</taxon>
        <taxon>Peptostreptococcaceae</taxon>
        <taxon>Paraclostridium</taxon>
    </lineage>
</organism>
<protein>
    <submittedName>
        <fullName evidence="2">ABC transporter permease subunit</fullName>
    </submittedName>
</protein>
<comment type="caution">
    <text evidence="2">The sequence shown here is derived from an EMBL/GenBank/DDBJ whole genome shotgun (WGS) entry which is preliminary data.</text>
</comment>
<feature type="transmembrane region" description="Helical" evidence="1">
    <location>
        <begin position="101"/>
        <end position="122"/>
    </location>
</feature>
<evidence type="ECO:0000313" key="3">
    <source>
        <dbReference type="Proteomes" id="UP000573963"/>
    </source>
</evidence>
<keyword evidence="1" id="KW-0812">Transmembrane</keyword>
<reference evidence="2 3" key="1">
    <citation type="submission" date="2020-04" db="EMBL/GenBank/DDBJ databases">
        <authorList>
            <person name="Hitch T.C.A."/>
            <person name="Wylensek D."/>
            <person name="Clavel T."/>
        </authorList>
    </citation>
    <scope>NUCLEOTIDE SEQUENCE [LARGE SCALE GENOMIC DNA]</scope>
    <source>
        <strain evidence="2 3">Med78_4-601-WT-2</strain>
    </source>
</reference>
<feature type="transmembrane region" description="Helical" evidence="1">
    <location>
        <begin position="165"/>
        <end position="183"/>
    </location>
</feature>
<evidence type="ECO:0000313" key="2">
    <source>
        <dbReference type="EMBL" id="NME10355.1"/>
    </source>
</evidence>
<evidence type="ECO:0000256" key="1">
    <source>
        <dbReference type="SAM" id="Phobius"/>
    </source>
</evidence>
<feature type="transmembrane region" description="Helical" evidence="1">
    <location>
        <begin position="61"/>
        <end position="80"/>
    </location>
</feature>
<proteinExistence type="predicted"/>
<keyword evidence="1" id="KW-1133">Transmembrane helix</keyword>
<dbReference type="EMBL" id="JABAFD010000008">
    <property type="protein sequence ID" value="NME10355.1"/>
    <property type="molecule type" value="Genomic_DNA"/>
</dbReference>
<dbReference type="AlphaFoldDB" id="A0AA44DME2"/>
<feature type="transmembrane region" description="Helical" evidence="1">
    <location>
        <begin position="221"/>
        <end position="239"/>
    </location>
</feature>
<accession>A0AA44DME2</accession>